<name>A0ABD3WEA7_SINWO</name>
<evidence type="ECO:0000256" key="3">
    <source>
        <dbReference type="RuleBase" id="RU363129"/>
    </source>
</evidence>
<dbReference type="Gene3D" id="3.40.50.11350">
    <property type="match status" value="1"/>
</dbReference>
<evidence type="ECO:0000256" key="1">
    <source>
        <dbReference type="ARBA" id="ARBA00022676"/>
    </source>
</evidence>
<keyword evidence="3" id="KW-0812">Transmembrane</keyword>
<comment type="pathway">
    <text evidence="3">Protein modification; protein glycosylation.</text>
</comment>
<dbReference type="Pfam" id="PF01531">
    <property type="entry name" value="Glyco_transf_11"/>
    <property type="match status" value="1"/>
</dbReference>
<comment type="subcellular location">
    <subcellularLocation>
        <location evidence="3">Golgi apparatus</location>
        <location evidence="3">Golgi stack membrane</location>
        <topology evidence="3">Single-pass type II membrane protein</topology>
    </subcellularLocation>
</comment>
<dbReference type="InterPro" id="IPR002516">
    <property type="entry name" value="Glyco_trans_11"/>
</dbReference>
<keyword evidence="1 3" id="KW-0328">Glycosyltransferase</keyword>
<protein>
    <recommendedName>
        <fullName evidence="3">L-Fucosyltransferase</fullName>
        <ecNumber evidence="3">2.4.1.-</ecNumber>
    </recommendedName>
</protein>
<keyword evidence="3" id="KW-0333">Golgi apparatus</keyword>
<keyword evidence="2 3" id="KW-0808">Transferase</keyword>
<keyword evidence="3" id="KW-0325">Glycoprotein</keyword>
<accession>A0ABD3WEA7</accession>
<dbReference type="GO" id="GO:0016757">
    <property type="term" value="F:glycosyltransferase activity"/>
    <property type="evidence" value="ECO:0007669"/>
    <property type="project" value="UniProtKB-KW"/>
</dbReference>
<comment type="caution">
    <text evidence="4">The sequence shown here is derived from an EMBL/GenBank/DDBJ whole genome shotgun (WGS) entry which is preliminary data.</text>
</comment>
<proteinExistence type="inferred from homology"/>
<dbReference type="EMBL" id="JBJQND010000007">
    <property type="protein sequence ID" value="KAL3871057.1"/>
    <property type="molecule type" value="Genomic_DNA"/>
</dbReference>
<evidence type="ECO:0000313" key="5">
    <source>
        <dbReference type="Proteomes" id="UP001634394"/>
    </source>
</evidence>
<dbReference type="PANTHER" id="PTHR11927:SF9">
    <property type="entry name" value="L-FUCOSYLTRANSFERASE"/>
    <property type="match status" value="1"/>
</dbReference>
<evidence type="ECO:0000256" key="2">
    <source>
        <dbReference type="ARBA" id="ARBA00022679"/>
    </source>
</evidence>
<gene>
    <name evidence="4" type="ORF">ACJMK2_039080</name>
</gene>
<sequence>MIFLIVVFIEDAVLYIRMVAIMPALSMPLKSTKTQTKQRMSHDNSRPVIASSKVILPFSKNTAKMQSPAMQYNLTQVTKRRPNSTLIIRRKRTHELEFEKKKDFAGHLSTSNYHKRHFITINLMGRLGNNMFQLAALISSAKRLNYTAFVRPNKVLNYFFLVHMTSDITLTNRKTFSEHMYAKYDSNIESLDTNYNWTLSGYYQSWKYFYKDENLIRRSFKFRPNTSKAARQFVDGFRDKHKTIVGIHIRRGDMTGQKNKMLGYTTASLRYIHKSMNYFRDRYNDTLFFICSEDISWCKENIRGNNDTVFSNFDNPGSVMAMLSFCDHVIITSGTFGWWGAWLAGGDVVYFKGFPRPGSNIDKGMCREDYYPPQWIGMD</sequence>
<dbReference type="AlphaFoldDB" id="A0ABD3WEA7"/>
<organism evidence="4 5">
    <name type="scientific">Sinanodonta woodiana</name>
    <name type="common">Chinese pond mussel</name>
    <name type="synonym">Anodonta woodiana</name>
    <dbReference type="NCBI Taxonomy" id="1069815"/>
    <lineage>
        <taxon>Eukaryota</taxon>
        <taxon>Metazoa</taxon>
        <taxon>Spiralia</taxon>
        <taxon>Lophotrochozoa</taxon>
        <taxon>Mollusca</taxon>
        <taxon>Bivalvia</taxon>
        <taxon>Autobranchia</taxon>
        <taxon>Heteroconchia</taxon>
        <taxon>Palaeoheterodonta</taxon>
        <taxon>Unionida</taxon>
        <taxon>Unionoidea</taxon>
        <taxon>Unionidae</taxon>
        <taxon>Unioninae</taxon>
        <taxon>Sinanodonta</taxon>
    </lineage>
</organism>
<reference evidence="4 5" key="1">
    <citation type="submission" date="2024-11" db="EMBL/GenBank/DDBJ databases">
        <title>Chromosome-level genome assembly of the freshwater bivalve Anodonta woodiana.</title>
        <authorList>
            <person name="Chen X."/>
        </authorList>
    </citation>
    <scope>NUCLEOTIDE SEQUENCE [LARGE SCALE GENOMIC DNA]</scope>
    <source>
        <strain evidence="4">MN2024</strain>
        <tissue evidence="4">Gills</tissue>
    </source>
</reference>
<dbReference type="PANTHER" id="PTHR11927">
    <property type="entry name" value="GALACTOSIDE 2-L-FUCOSYLTRANSFERASE"/>
    <property type="match status" value="1"/>
</dbReference>
<comment type="similarity">
    <text evidence="3">Belongs to the glycosyltransferase 11 family.</text>
</comment>
<dbReference type="CDD" id="cd11301">
    <property type="entry name" value="Fut1_Fut2_like"/>
    <property type="match status" value="1"/>
</dbReference>
<evidence type="ECO:0000313" key="4">
    <source>
        <dbReference type="EMBL" id="KAL3871057.1"/>
    </source>
</evidence>
<keyword evidence="5" id="KW-1185">Reference proteome</keyword>
<dbReference type="Proteomes" id="UP001634394">
    <property type="component" value="Unassembled WGS sequence"/>
</dbReference>
<dbReference type="EC" id="2.4.1.-" evidence="3"/>
<dbReference type="GO" id="GO:0032580">
    <property type="term" value="C:Golgi cisterna membrane"/>
    <property type="evidence" value="ECO:0007669"/>
    <property type="project" value="UniProtKB-SubCell"/>
</dbReference>
<keyword evidence="3" id="KW-0735">Signal-anchor</keyword>